<evidence type="ECO:0000313" key="2">
    <source>
        <dbReference type="EMBL" id="KKM99373.1"/>
    </source>
</evidence>
<sequence length="222" mass="24154">MSHDRIQWATVFVVFVIAVPAAGVPAPTVVYDNTTTPVSGDWTPGGFWPFSVYATYELMGDQITLAGTHRAITQFDLILSSSEQVTLTTLELIFYINDGIDGYEFPGAPDTELWSDTASDVTVDGTTTVVFSVPNVVVPDTFTWVTSADSMIAGMATYGPPSVGSSGNYFWDRASDDQEWYAMWFESDPVANFGAKVWAVPEPTTMVLLALGGLLAARRRRP</sequence>
<evidence type="ECO:0000259" key="1">
    <source>
        <dbReference type="Pfam" id="PF07589"/>
    </source>
</evidence>
<comment type="caution">
    <text evidence="2">The sequence shown here is derived from an EMBL/GenBank/DDBJ whole genome shotgun (WGS) entry which is preliminary data.</text>
</comment>
<feature type="domain" description="Ice-binding protein C-terminal" evidence="1">
    <location>
        <begin position="199"/>
        <end position="221"/>
    </location>
</feature>
<dbReference type="NCBIfam" id="TIGR02595">
    <property type="entry name" value="PEP_CTERM"/>
    <property type="match status" value="1"/>
</dbReference>
<protein>
    <recommendedName>
        <fullName evidence="1">Ice-binding protein C-terminal domain-containing protein</fullName>
    </recommendedName>
</protein>
<accession>A0A0F9M165</accession>
<dbReference type="InterPro" id="IPR013424">
    <property type="entry name" value="Ice-binding_C"/>
</dbReference>
<dbReference type="AlphaFoldDB" id="A0A0F9M165"/>
<organism evidence="2">
    <name type="scientific">marine sediment metagenome</name>
    <dbReference type="NCBI Taxonomy" id="412755"/>
    <lineage>
        <taxon>unclassified sequences</taxon>
        <taxon>metagenomes</taxon>
        <taxon>ecological metagenomes</taxon>
    </lineage>
</organism>
<gene>
    <name evidence="2" type="ORF">LCGC14_1148510</name>
</gene>
<proteinExistence type="predicted"/>
<dbReference type="Pfam" id="PF07589">
    <property type="entry name" value="PEP-CTERM"/>
    <property type="match status" value="1"/>
</dbReference>
<reference evidence="2" key="1">
    <citation type="journal article" date="2015" name="Nature">
        <title>Complex archaea that bridge the gap between prokaryotes and eukaryotes.</title>
        <authorList>
            <person name="Spang A."/>
            <person name="Saw J.H."/>
            <person name="Jorgensen S.L."/>
            <person name="Zaremba-Niedzwiedzka K."/>
            <person name="Martijn J."/>
            <person name="Lind A.E."/>
            <person name="van Eijk R."/>
            <person name="Schleper C."/>
            <person name="Guy L."/>
            <person name="Ettema T.J."/>
        </authorList>
    </citation>
    <scope>NUCLEOTIDE SEQUENCE</scope>
</reference>
<name>A0A0F9M165_9ZZZZ</name>
<dbReference type="EMBL" id="LAZR01005503">
    <property type="protein sequence ID" value="KKM99373.1"/>
    <property type="molecule type" value="Genomic_DNA"/>
</dbReference>